<keyword evidence="11 13" id="KW-0560">Oxidoreductase</keyword>
<evidence type="ECO:0000256" key="2">
    <source>
        <dbReference type="ARBA" id="ARBA00004882"/>
    </source>
</evidence>
<feature type="binding site" evidence="16">
    <location>
        <position position="54"/>
    </location>
    <ligand>
        <name>Zn(2+)</name>
        <dbReference type="ChEBI" id="CHEBI:29105"/>
        <note>catalytic</note>
    </ligand>
</feature>
<gene>
    <name evidence="18" type="primary">ribD</name>
    <name evidence="18" type="ORF">C0068_10715</name>
</gene>
<comment type="cofactor">
    <cofactor evidence="13 16">
        <name>Zn(2+)</name>
        <dbReference type="ChEBI" id="CHEBI:29105"/>
    </cofactor>
    <text evidence="13 16">Binds 1 zinc ion.</text>
</comment>
<keyword evidence="9 13" id="KW-0862">Zinc</keyword>
<comment type="function">
    <text evidence="1 13">Converts 2,5-diamino-6-(ribosylamino)-4(3h)-pyrimidinone 5'-phosphate into 5-amino-6-(ribosylamino)-2,4(1h,3h)-pyrimidinedione 5'-phosphate.</text>
</comment>
<evidence type="ECO:0000256" key="16">
    <source>
        <dbReference type="PIRSR" id="PIRSR006769-3"/>
    </source>
</evidence>
<dbReference type="Pfam" id="PF01872">
    <property type="entry name" value="RibD_C"/>
    <property type="match status" value="1"/>
</dbReference>
<keyword evidence="6 13" id="KW-0686">Riboflavin biosynthesis</keyword>
<dbReference type="RefSeq" id="WP_103684490.1">
    <property type="nucleotide sequence ID" value="NZ_PQGG01000026.1"/>
</dbReference>
<feature type="binding site" evidence="15">
    <location>
        <begin position="310"/>
        <end position="316"/>
    </location>
    <ligand>
        <name>NADP(+)</name>
        <dbReference type="ChEBI" id="CHEBI:58349"/>
    </ligand>
</feature>
<dbReference type="Gene3D" id="3.40.430.10">
    <property type="entry name" value="Dihydrofolate Reductase, subunit A"/>
    <property type="match status" value="1"/>
</dbReference>
<dbReference type="PIRSF" id="PIRSF006769">
    <property type="entry name" value="RibD"/>
    <property type="match status" value="1"/>
</dbReference>
<dbReference type="SUPFAM" id="SSF53927">
    <property type="entry name" value="Cytidine deaminase-like"/>
    <property type="match status" value="1"/>
</dbReference>
<dbReference type="SUPFAM" id="SSF53597">
    <property type="entry name" value="Dihydrofolate reductase-like"/>
    <property type="match status" value="1"/>
</dbReference>
<keyword evidence="10 13" id="KW-0521">NADP</keyword>
<dbReference type="PANTHER" id="PTHR38011:SF7">
    <property type="entry name" value="2,5-DIAMINO-6-RIBOSYLAMINO-4(3H)-PYRIMIDINONE 5'-PHOSPHATE REDUCTASE"/>
    <property type="match status" value="1"/>
</dbReference>
<evidence type="ECO:0000256" key="5">
    <source>
        <dbReference type="ARBA" id="ARBA00007417"/>
    </source>
</evidence>
<dbReference type="Gene3D" id="3.40.140.10">
    <property type="entry name" value="Cytidine Deaminase, domain 2"/>
    <property type="match status" value="1"/>
</dbReference>
<proteinExistence type="inferred from homology"/>
<keyword evidence="7 13" id="KW-0479">Metal-binding</keyword>
<dbReference type="EMBL" id="PQGG01000026">
    <property type="protein sequence ID" value="POP52672.1"/>
    <property type="molecule type" value="Genomic_DNA"/>
</dbReference>
<evidence type="ECO:0000256" key="6">
    <source>
        <dbReference type="ARBA" id="ARBA00022619"/>
    </source>
</evidence>
<dbReference type="Pfam" id="PF00383">
    <property type="entry name" value="dCMP_cyt_deam_1"/>
    <property type="match status" value="1"/>
</dbReference>
<dbReference type="CDD" id="cd01284">
    <property type="entry name" value="Riboflavin_deaminase-reductase"/>
    <property type="match status" value="1"/>
</dbReference>
<evidence type="ECO:0000256" key="12">
    <source>
        <dbReference type="ARBA" id="ARBA00023268"/>
    </source>
</evidence>
<reference evidence="18 19" key="1">
    <citation type="submission" date="2018-01" db="EMBL/GenBank/DDBJ databases">
        <authorList>
            <person name="Yu X.-D."/>
        </authorList>
    </citation>
    <scope>NUCLEOTIDE SEQUENCE [LARGE SCALE GENOMIC DNA]</scope>
    <source>
        <strain evidence="18 19">ZX-21</strain>
    </source>
</reference>
<dbReference type="GO" id="GO:0008835">
    <property type="term" value="F:diaminohydroxyphosphoribosylaminopyrimidine deaminase activity"/>
    <property type="evidence" value="ECO:0007669"/>
    <property type="project" value="UniProtKB-EC"/>
</dbReference>
<dbReference type="InterPro" id="IPR024072">
    <property type="entry name" value="DHFR-like_dom_sf"/>
</dbReference>
<comment type="catalytic activity">
    <reaction evidence="13">
        <text>5-amino-6-(5-phospho-D-ribitylamino)uracil + NADP(+) = 5-amino-6-(5-phospho-D-ribosylamino)uracil + NADPH + H(+)</text>
        <dbReference type="Rhea" id="RHEA:17845"/>
        <dbReference type="ChEBI" id="CHEBI:15378"/>
        <dbReference type="ChEBI" id="CHEBI:57783"/>
        <dbReference type="ChEBI" id="CHEBI:58349"/>
        <dbReference type="ChEBI" id="CHEBI:58421"/>
        <dbReference type="ChEBI" id="CHEBI:58453"/>
        <dbReference type="EC" id="1.1.1.193"/>
    </reaction>
</comment>
<evidence type="ECO:0000313" key="19">
    <source>
        <dbReference type="Proteomes" id="UP000237222"/>
    </source>
</evidence>
<keyword evidence="12" id="KW-0511">Multifunctional enzyme</keyword>
<feature type="binding site" evidence="15">
    <location>
        <position position="171"/>
    </location>
    <ligand>
        <name>substrate</name>
    </ligand>
</feature>
<evidence type="ECO:0000313" key="18">
    <source>
        <dbReference type="EMBL" id="POP52672.1"/>
    </source>
</evidence>
<protein>
    <recommendedName>
        <fullName evidence="13">Riboflavin biosynthesis protein RibD</fullName>
    </recommendedName>
    <domain>
        <recommendedName>
            <fullName evidence="13">Diaminohydroxyphosphoribosylaminopyrimidine deaminase</fullName>
            <shortName evidence="13">DRAP deaminase</shortName>
            <ecNumber evidence="13">3.5.4.26</ecNumber>
        </recommendedName>
        <alternativeName>
            <fullName evidence="13">Riboflavin-specific deaminase</fullName>
        </alternativeName>
    </domain>
    <domain>
        <recommendedName>
            <fullName evidence="13">5-amino-6-(5-phosphoribosylamino)uracil reductase</fullName>
            <ecNumber evidence="13">1.1.1.193</ecNumber>
        </recommendedName>
        <alternativeName>
            <fullName evidence="13">HTP reductase</fullName>
        </alternativeName>
    </domain>
</protein>
<comment type="caution">
    <text evidence="18">The sequence shown here is derived from an EMBL/GenBank/DDBJ whole genome shotgun (WGS) entry which is preliminary data.</text>
</comment>
<feature type="binding site" evidence="15">
    <location>
        <position position="210"/>
    </location>
    <ligand>
        <name>substrate</name>
    </ligand>
</feature>
<feature type="binding site" evidence="15">
    <location>
        <position position="203"/>
    </location>
    <ligand>
        <name>substrate</name>
    </ligand>
</feature>
<evidence type="ECO:0000256" key="14">
    <source>
        <dbReference type="PIRSR" id="PIRSR006769-1"/>
    </source>
</evidence>
<evidence type="ECO:0000256" key="1">
    <source>
        <dbReference type="ARBA" id="ARBA00002151"/>
    </source>
</evidence>
<dbReference type="InterPro" id="IPR011549">
    <property type="entry name" value="RibD_C"/>
</dbReference>
<keyword evidence="8 13" id="KW-0378">Hydrolase</keyword>
<dbReference type="InterPro" id="IPR050765">
    <property type="entry name" value="Riboflavin_Biosynth_HTPR"/>
</dbReference>
<evidence type="ECO:0000256" key="3">
    <source>
        <dbReference type="ARBA" id="ARBA00004910"/>
    </source>
</evidence>
<feature type="binding site" evidence="16">
    <location>
        <position position="87"/>
    </location>
    <ligand>
        <name>Zn(2+)</name>
        <dbReference type="ChEBI" id="CHEBI:29105"/>
        <note>catalytic</note>
    </ligand>
</feature>
<feature type="binding site" evidence="15">
    <location>
        <position position="207"/>
    </location>
    <ligand>
        <name>substrate</name>
    </ligand>
</feature>
<dbReference type="GO" id="GO:0009231">
    <property type="term" value="P:riboflavin biosynthetic process"/>
    <property type="evidence" value="ECO:0007669"/>
    <property type="project" value="UniProtKB-UniPathway"/>
</dbReference>
<dbReference type="EC" id="1.1.1.193" evidence="13"/>
<evidence type="ECO:0000256" key="8">
    <source>
        <dbReference type="ARBA" id="ARBA00022801"/>
    </source>
</evidence>
<organism evidence="18 19">
    <name type="scientific">Zhongshania marina</name>
    <dbReference type="NCBI Taxonomy" id="2304603"/>
    <lineage>
        <taxon>Bacteria</taxon>
        <taxon>Pseudomonadati</taxon>
        <taxon>Pseudomonadota</taxon>
        <taxon>Gammaproteobacteria</taxon>
        <taxon>Cellvibrionales</taxon>
        <taxon>Spongiibacteraceae</taxon>
        <taxon>Zhongshania</taxon>
    </lineage>
</organism>
<dbReference type="NCBIfam" id="TIGR00227">
    <property type="entry name" value="ribD_Cterm"/>
    <property type="match status" value="1"/>
</dbReference>
<feature type="binding site" evidence="15">
    <location>
        <position position="308"/>
    </location>
    <ligand>
        <name>substrate</name>
    </ligand>
</feature>
<feature type="binding site" evidence="15">
    <location>
        <position position="157"/>
    </location>
    <ligand>
        <name>NADP(+)</name>
        <dbReference type="ChEBI" id="CHEBI:58349"/>
    </ligand>
</feature>
<comment type="pathway">
    <text evidence="3 13">Cofactor biosynthesis; riboflavin biosynthesis; 5-amino-6-(D-ribitylamino)uracil from GTP: step 3/4.</text>
</comment>
<dbReference type="GO" id="GO:0046872">
    <property type="term" value="F:metal ion binding"/>
    <property type="evidence" value="ECO:0007669"/>
    <property type="project" value="UniProtKB-KW"/>
</dbReference>
<accession>A0A2S4HFA3</accession>
<evidence type="ECO:0000256" key="11">
    <source>
        <dbReference type="ARBA" id="ARBA00023002"/>
    </source>
</evidence>
<dbReference type="NCBIfam" id="TIGR00326">
    <property type="entry name" value="eubact_ribD"/>
    <property type="match status" value="1"/>
</dbReference>
<feature type="binding site" evidence="15">
    <location>
        <position position="238"/>
    </location>
    <ligand>
        <name>NADP(+)</name>
        <dbReference type="ChEBI" id="CHEBI:58349"/>
    </ligand>
</feature>
<evidence type="ECO:0000256" key="7">
    <source>
        <dbReference type="ARBA" id="ARBA00022723"/>
    </source>
</evidence>
<dbReference type="PROSITE" id="PS51747">
    <property type="entry name" value="CYT_DCMP_DEAMINASES_2"/>
    <property type="match status" value="1"/>
</dbReference>
<sequence>MSFTDFDRQMMAEALRLAEHGRYSTSPNPRVGCVICRDDQIVSRGWHQRAGEGHAEVKALEQLSDARAATAYVTLEPCSHQGRTPPCADTLINAGVSRVVVAVEDPNPLVAGRGIMRLREAGIQVDVGLMAAQAEALNIGFMRRMRGGLPWLRLKSASSIDGRTAMASGESQWITGPAARADVQKLRAQSCAILSGVETILHDDAALTVRGESFSADDPSASVLEGQWRQPLRLIVDSALRTPVDASLFKAGGEVVIATRVANSKRHQALIAAGATVVVLEDDGHGKVSLPAVMQYLADRSCNEVLLEAGAILAGAVLRAGLVDEWFVYMAPCLMGSSGRPLIDWPMAAMSEQQAVDIIDIRAVGKDWRIQCRVPKRDGSVVEQS</sequence>
<dbReference type="Proteomes" id="UP000237222">
    <property type="component" value="Unassembled WGS sequence"/>
</dbReference>
<dbReference type="EC" id="3.5.4.26" evidence="13"/>
<dbReference type="AlphaFoldDB" id="A0A2S4HFA3"/>
<name>A0A2S4HFA3_9GAMM</name>
<dbReference type="InterPro" id="IPR004794">
    <property type="entry name" value="Eubact_RibD"/>
</dbReference>
<dbReference type="InterPro" id="IPR002125">
    <property type="entry name" value="CMP_dCMP_dom"/>
</dbReference>
<dbReference type="PANTHER" id="PTHR38011">
    <property type="entry name" value="DIHYDROFOLATE REDUCTASE FAMILY PROTEIN (AFU_ORTHOLOGUE AFUA_8G06820)"/>
    <property type="match status" value="1"/>
</dbReference>
<feature type="binding site" evidence="15">
    <location>
        <position position="173"/>
    </location>
    <ligand>
        <name>NADP(+)</name>
        <dbReference type="ChEBI" id="CHEBI:58349"/>
    </ligand>
</feature>
<dbReference type="UniPathway" id="UPA00275">
    <property type="reaction ID" value="UER00401"/>
</dbReference>
<evidence type="ECO:0000256" key="15">
    <source>
        <dbReference type="PIRSR" id="PIRSR006769-2"/>
    </source>
</evidence>
<evidence type="ECO:0000256" key="13">
    <source>
        <dbReference type="PIRNR" id="PIRNR006769"/>
    </source>
</evidence>
<comment type="pathway">
    <text evidence="2 13">Cofactor biosynthesis; riboflavin biosynthesis; 5-amino-6-(D-ribitylamino)uracil from GTP: step 2/4.</text>
</comment>
<dbReference type="GO" id="GO:0008703">
    <property type="term" value="F:5-amino-6-(5-phosphoribosylamino)uracil reductase activity"/>
    <property type="evidence" value="ECO:0007669"/>
    <property type="project" value="UniProtKB-EC"/>
</dbReference>
<dbReference type="GO" id="GO:0050661">
    <property type="term" value="F:NADP binding"/>
    <property type="evidence" value="ECO:0007669"/>
    <property type="project" value="InterPro"/>
</dbReference>
<dbReference type="InterPro" id="IPR016193">
    <property type="entry name" value="Cytidine_deaminase-like"/>
</dbReference>
<comment type="catalytic activity">
    <reaction evidence="13">
        <text>2,5-diamino-6-hydroxy-4-(5-phosphoribosylamino)-pyrimidine + H2O + H(+) = 5-amino-6-(5-phospho-D-ribosylamino)uracil + NH4(+)</text>
        <dbReference type="Rhea" id="RHEA:21868"/>
        <dbReference type="ChEBI" id="CHEBI:15377"/>
        <dbReference type="ChEBI" id="CHEBI:15378"/>
        <dbReference type="ChEBI" id="CHEBI:28938"/>
        <dbReference type="ChEBI" id="CHEBI:58453"/>
        <dbReference type="ChEBI" id="CHEBI:58614"/>
        <dbReference type="EC" id="3.5.4.26"/>
    </reaction>
</comment>
<evidence type="ECO:0000256" key="9">
    <source>
        <dbReference type="ARBA" id="ARBA00022833"/>
    </source>
</evidence>
<dbReference type="OrthoDB" id="9800865at2"/>
<feature type="binding site" evidence="15">
    <location>
        <position position="187"/>
    </location>
    <ligand>
        <name>substrate</name>
    </ligand>
</feature>
<feature type="binding site" evidence="15">
    <location>
        <position position="199"/>
    </location>
    <ligand>
        <name>NADP(+)</name>
        <dbReference type="ChEBI" id="CHEBI:58349"/>
    </ligand>
</feature>
<evidence type="ECO:0000259" key="17">
    <source>
        <dbReference type="PROSITE" id="PS51747"/>
    </source>
</evidence>
<dbReference type="FunFam" id="3.40.140.10:FF:000025">
    <property type="entry name" value="Riboflavin biosynthesis protein RibD"/>
    <property type="match status" value="1"/>
</dbReference>
<feature type="active site" description="Proton donor" evidence="14">
    <location>
        <position position="56"/>
    </location>
</feature>
<comment type="similarity">
    <text evidence="5 13">In the C-terminal section; belongs to the HTP reductase family.</text>
</comment>
<feature type="binding site" evidence="16">
    <location>
        <position position="78"/>
    </location>
    <ligand>
        <name>Zn(2+)</name>
        <dbReference type="ChEBI" id="CHEBI:29105"/>
        <note>catalytic</note>
    </ligand>
</feature>
<feature type="domain" description="CMP/dCMP-type deaminase" evidence="17">
    <location>
        <begin position="5"/>
        <end position="126"/>
    </location>
</feature>
<evidence type="ECO:0000256" key="4">
    <source>
        <dbReference type="ARBA" id="ARBA00005259"/>
    </source>
</evidence>
<comment type="similarity">
    <text evidence="4 13">In the N-terminal section; belongs to the cytidine and deoxycytidylate deaminase family.</text>
</comment>
<dbReference type="InterPro" id="IPR002734">
    <property type="entry name" value="RibDG_C"/>
</dbReference>
<evidence type="ECO:0000256" key="10">
    <source>
        <dbReference type="ARBA" id="ARBA00022857"/>
    </source>
</evidence>